<dbReference type="OrthoDB" id="10342726at2759"/>
<sequence>MALAFKDGEYTYKGIEVKKGKGLQRQPRPAAGLNS</sequence>
<dbReference type="Proteomes" id="UP000188268">
    <property type="component" value="Unassembled WGS sequence"/>
</dbReference>
<proteinExistence type="predicted"/>
<comment type="caution">
    <text evidence="1">The sequence shown here is derived from an EMBL/GenBank/DDBJ whole genome shotgun (WGS) entry which is preliminary data.</text>
</comment>
<evidence type="ECO:0000313" key="1">
    <source>
        <dbReference type="EMBL" id="OMO89754.1"/>
    </source>
</evidence>
<organism evidence="1 2">
    <name type="scientific">Corchorus capsularis</name>
    <name type="common">Jute</name>
    <dbReference type="NCBI Taxonomy" id="210143"/>
    <lineage>
        <taxon>Eukaryota</taxon>
        <taxon>Viridiplantae</taxon>
        <taxon>Streptophyta</taxon>
        <taxon>Embryophyta</taxon>
        <taxon>Tracheophyta</taxon>
        <taxon>Spermatophyta</taxon>
        <taxon>Magnoliopsida</taxon>
        <taxon>eudicotyledons</taxon>
        <taxon>Gunneridae</taxon>
        <taxon>Pentapetalae</taxon>
        <taxon>rosids</taxon>
        <taxon>malvids</taxon>
        <taxon>Malvales</taxon>
        <taxon>Malvaceae</taxon>
        <taxon>Grewioideae</taxon>
        <taxon>Apeibeae</taxon>
        <taxon>Corchorus</taxon>
    </lineage>
</organism>
<dbReference type="AlphaFoldDB" id="A0A1R3J4K1"/>
<keyword evidence="2" id="KW-1185">Reference proteome</keyword>
<reference evidence="1 2" key="1">
    <citation type="submission" date="2013-09" db="EMBL/GenBank/DDBJ databases">
        <title>Corchorus capsularis genome sequencing.</title>
        <authorList>
            <person name="Alam M."/>
            <person name="Haque M.S."/>
            <person name="Islam M.S."/>
            <person name="Emdad E.M."/>
            <person name="Islam M.M."/>
            <person name="Ahmed B."/>
            <person name="Halim A."/>
            <person name="Hossen Q.M.M."/>
            <person name="Hossain M.Z."/>
            <person name="Ahmed R."/>
            <person name="Khan M.M."/>
            <person name="Islam R."/>
            <person name="Rashid M.M."/>
            <person name="Khan S.A."/>
            <person name="Rahman M.S."/>
            <person name="Alam M."/>
        </authorList>
    </citation>
    <scope>NUCLEOTIDE SEQUENCE [LARGE SCALE GENOMIC DNA]</scope>
    <source>
        <strain evidence="2">cv. CVL-1</strain>
        <tissue evidence="1">Whole seedling</tissue>
    </source>
</reference>
<dbReference type="Gramene" id="OMO89754">
    <property type="protein sequence ID" value="OMO89754"/>
    <property type="gene ID" value="CCACVL1_07658"/>
</dbReference>
<accession>A0A1R3J4K1</accession>
<gene>
    <name evidence="1" type="ORF">CCACVL1_07658</name>
</gene>
<evidence type="ECO:0000313" key="2">
    <source>
        <dbReference type="Proteomes" id="UP000188268"/>
    </source>
</evidence>
<protein>
    <submittedName>
        <fullName evidence="1">Uncharacterized protein</fullName>
    </submittedName>
</protein>
<name>A0A1R3J4K1_COCAP</name>
<dbReference type="EMBL" id="AWWV01008609">
    <property type="protein sequence ID" value="OMO89754.1"/>
    <property type="molecule type" value="Genomic_DNA"/>
</dbReference>